<dbReference type="InterPro" id="IPR004839">
    <property type="entry name" value="Aminotransferase_I/II_large"/>
</dbReference>
<comment type="catalytic activity">
    <reaction evidence="5">
        <text>6-carboxyhexanoyl-[ACP] + L-alanine + H(+) = (8S)-8-amino-7-oxononanoate + holo-[ACP] + CO2</text>
        <dbReference type="Rhea" id="RHEA:42288"/>
        <dbReference type="Rhea" id="RHEA-COMP:9685"/>
        <dbReference type="Rhea" id="RHEA-COMP:9955"/>
        <dbReference type="ChEBI" id="CHEBI:15378"/>
        <dbReference type="ChEBI" id="CHEBI:16526"/>
        <dbReference type="ChEBI" id="CHEBI:57972"/>
        <dbReference type="ChEBI" id="CHEBI:64479"/>
        <dbReference type="ChEBI" id="CHEBI:78846"/>
        <dbReference type="ChEBI" id="CHEBI:149468"/>
        <dbReference type="EC" id="2.3.1.47"/>
    </reaction>
</comment>
<organism evidence="7 8">
    <name type="scientific">Actinomadura fulvescens</name>
    <dbReference type="NCBI Taxonomy" id="46160"/>
    <lineage>
        <taxon>Bacteria</taxon>
        <taxon>Bacillati</taxon>
        <taxon>Actinomycetota</taxon>
        <taxon>Actinomycetes</taxon>
        <taxon>Streptosporangiales</taxon>
        <taxon>Thermomonosporaceae</taxon>
        <taxon>Actinomadura</taxon>
    </lineage>
</organism>
<dbReference type="EMBL" id="BAAATD010000006">
    <property type="protein sequence ID" value="GAA2608276.1"/>
    <property type="molecule type" value="Genomic_DNA"/>
</dbReference>
<name>A0ABP6CD51_9ACTN</name>
<gene>
    <name evidence="7" type="primary">cqsA</name>
    <name evidence="7" type="ORF">GCM10010411_48130</name>
</gene>
<evidence type="ECO:0000313" key="8">
    <source>
        <dbReference type="Proteomes" id="UP001501509"/>
    </source>
</evidence>
<evidence type="ECO:0000313" key="7">
    <source>
        <dbReference type="EMBL" id="GAA2608276.1"/>
    </source>
</evidence>
<dbReference type="Gene3D" id="3.90.1150.10">
    <property type="entry name" value="Aspartate Aminotransferase, domain 1"/>
    <property type="match status" value="1"/>
</dbReference>
<accession>A0ABP6CD51</accession>
<evidence type="ECO:0000256" key="5">
    <source>
        <dbReference type="ARBA" id="ARBA00047715"/>
    </source>
</evidence>
<keyword evidence="3" id="KW-0808">Transferase</keyword>
<dbReference type="InterPro" id="IPR050087">
    <property type="entry name" value="AON_synthase_class-II"/>
</dbReference>
<dbReference type="InterPro" id="IPR015421">
    <property type="entry name" value="PyrdxlP-dep_Trfase_major"/>
</dbReference>
<dbReference type="NCBIfam" id="NF005526">
    <property type="entry name" value="PRK07179.1"/>
    <property type="match status" value="1"/>
</dbReference>
<reference evidence="8" key="1">
    <citation type="journal article" date="2019" name="Int. J. Syst. Evol. Microbiol.">
        <title>The Global Catalogue of Microorganisms (GCM) 10K type strain sequencing project: providing services to taxonomists for standard genome sequencing and annotation.</title>
        <authorList>
            <consortium name="The Broad Institute Genomics Platform"/>
            <consortium name="The Broad Institute Genome Sequencing Center for Infectious Disease"/>
            <person name="Wu L."/>
            <person name="Ma J."/>
        </authorList>
    </citation>
    <scope>NUCLEOTIDE SEQUENCE [LARGE SCALE GENOMIC DNA]</scope>
    <source>
        <strain evidence="8">JCM 6833</strain>
    </source>
</reference>
<evidence type="ECO:0000256" key="3">
    <source>
        <dbReference type="ARBA" id="ARBA00022679"/>
    </source>
</evidence>
<evidence type="ECO:0000256" key="4">
    <source>
        <dbReference type="ARBA" id="ARBA00022898"/>
    </source>
</evidence>
<keyword evidence="8" id="KW-1185">Reference proteome</keyword>
<dbReference type="SUPFAM" id="SSF53383">
    <property type="entry name" value="PLP-dependent transferases"/>
    <property type="match status" value="1"/>
</dbReference>
<keyword evidence="4" id="KW-0663">Pyridoxal phosphate</keyword>
<dbReference type="PANTHER" id="PTHR13693:SF100">
    <property type="entry name" value="8-AMINO-7-OXONONANOATE SYNTHASE"/>
    <property type="match status" value="1"/>
</dbReference>
<dbReference type="Proteomes" id="UP001501509">
    <property type="component" value="Unassembled WGS sequence"/>
</dbReference>
<comment type="caution">
    <text evidence="7">The sequence shown here is derived from an EMBL/GenBank/DDBJ whole genome shotgun (WGS) entry which is preliminary data.</text>
</comment>
<dbReference type="InterPro" id="IPR015424">
    <property type="entry name" value="PyrdxlP-dep_Trfase"/>
</dbReference>
<proteinExistence type="predicted"/>
<feature type="domain" description="Aminotransferase class I/classII large" evidence="6">
    <location>
        <begin position="38"/>
        <end position="371"/>
    </location>
</feature>
<dbReference type="InterPro" id="IPR015422">
    <property type="entry name" value="PyrdxlP-dep_Trfase_small"/>
</dbReference>
<sequence length="403" mass="44034">MVNARQRLDARIEDFHGGRVRRTWGGRRLLDSRAPGRDAIVLTSNDYLAIADHPQIAQATADHRDGPVLMSAIFLRDEHPQLRLAADFARHMGTAAGVLCPSGWSANTGLLQVIADKDVPVYIDVLAHMSLWEGARAAQAPIIHFRHNDPEHLRRRLERNGSGVIVVDSVYSTDGSVSPLAQMVTLAREFGCVLVVDESHSLGTHGEHGAGMVAELGLTGQVDFQTASLAKAIPGRAGLIVCDRPEFTDYFAYTALPAIFSSTLLPHDLARLAGALQVVRDEGWRRDRLRHITRRLRTGLTDLGYHLGDHATQILALEAGTEADTMLLRDSLARRGVFGSAFFPPATSPHRTLVRLSLHAALTDDDIDRILTTSQDIRGEVGMAAWPSTRKRAARNSGDADSR</sequence>
<dbReference type="Gene3D" id="3.40.640.10">
    <property type="entry name" value="Type I PLP-dependent aspartate aminotransferase-like (Major domain)"/>
    <property type="match status" value="1"/>
</dbReference>
<dbReference type="RefSeq" id="WP_344544263.1">
    <property type="nucleotide sequence ID" value="NZ_BAAATD010000006.1"/>
</dbReference>
<evidence type="ECO:0000256" key="2">
    <source>
        <dbReference type="ARBA" id="ARBA00013187"/>
    </source>
</evidence>
<dbReference type="PANTHER" id="PTHR13693">
    <property type="entry name" value="CLASS II AMINOTRANSFERASE/8-AMINO-7-OXONONANOATE SYNTHASE"/>
    <property type="match status" value="1"/>
</dbReference>
<dbReference type="EC" id="2.3.1.47" evidence="2"/>
<comment type="cofactor">
    <cofactor evidence="1">
        <name>pyridoxal 5'-phosphate</name>
        <dbReference type="ChEBI" id="CHEBI:597326"/>
    </cofactor>
</comment>
<protein>
    <recommendedName>
        <fullName evidence="2">8-amino-7-oxononanoate synthase</fullName>
        <ecNumber evidence="2">2.3.1.47</ecNumber>
    </recommendedName>
</protein>
<evidence type="ECO:0000256" key="1">
    <source>
        <dbReference type="ARBA" id="ARBA00001933"/>
    </source>
</evidence>
<evidence type="ECO:0000259" key="6">
    <source>
        <dbReference type="Pfam" id="PF00155"/>
    </source>
</evidence>
<dbReference type="Pfam" id="PF00155">
    <property type="entry name" value="Aminotran_1_2"/>
    <property type="match status" value="1"/>
</dbReference>